<dbReference type="Pfam" id="PF12697">
    <property type="entry name" value="Abhydrolase_6"/>
    <property type="match status" value="1"/>
</dbReference>
<dbReference type="PANTHER" id="PTHR43798:SF33">
    <property type="entry name" value="HYDROLASE, PUTATIVE (AFU_ORTHOLOGUE AFUA_2G14860)-RELATED"/>
    <property type="match status" value="1"/>
</dbReference>
<keyword evidence="3" id="KW-1185">Reference proteome</keyword>
<dbReference type="SUPFAM" id="SSF53474">
    <property type="entry name" value="alpha/beta-Hydrolases"/>
    <property type="match status" value="1"/>
</dbReference>
<accession>A0A850H4J9</accession>
<dbReference type="AlphaFoldDB" id="A0A850H4J9"/>
<dbReference type="InterPro" id="IPR029058">
    <property type="entry name" value="AB_hydrolase_fold"/>
</dbReference>
<dbReference type="RefSeq" id="WP_176267891.1">
    <property type="nucleotide sequence ID" value="NZ_JABWGV010000004.1"/>
</dbReference>
<dbReference type="GO" id="GO:0016020">
    <property type="term" value="C:membrane"/>
    <property type="evidence" value="ECO:0007669"/>
    <property type="project" value="TreeGrafter"/>
</dbReference>
<dbReference type="Gene3D" id="3.40.50.1820">
    <property type="entry name" value="alpha/beta hydrolase"/>
    <property type="match status" value="1"/>
</dbReference>
<proteinExistence type="predicted"/>
<evidence type="ECO:0000259" key="1">
    <source>
        <dbReference type="Pfam" id="PF12697"/>
    </source>
</evidence>
<dbReference type="InterPro" id="IPR050266">
    <property type="entry name" value="AB_hydrolase_sf"/>
</dbReference>
<name>A0A850H4J9_9SPHN</name>
<dbReference type="InterPro" id="IPR000073">
    <property type="entry name" value="AB_hydrolase_1"/>
</dbReference>
<dbReference type="GO" id="GO:0016787">
    <property type="term" value="F:hydrolase activity"/>
    <property type="evidence" value="ECO:0007669"/>
    <property type="project" value="UniProtKB-KW"/>
</dbReference>
<feature type="domain" description="AB hydrolase-1" evidence="1">
    <location>
        <begin position="36"/>
        <end position="282"/>
    </location>
</feature>
<protein>
    <submittedName>
        <fullName evidence="2">Alpha/beta hydrolase</fullName>
    </submittedName>
</protein>
<sequence>MTDRPYQNRHWTSEDGLTLHFRDYTGVEAAQDRPPVLCLHGLTRNARDFSHLAERLAPEWRVLVPEMRGRGDSNYAPDPQTYAVPQYVADLTALLEQEKIDRYVAIATSMGGIMTMAQAAQDASRIAAAALNDIGPVVEPEGLEKIRTYVGQGRSFPTWMHAARSLADTHGEAHPAFALDDWLAMAKRNLVIGSNGRIVFDYDMKLAEPMLEADDSAVPPDLWPGFDALSDRPLLLIRGALSNLLSEETFAEMQRRASDVEAITIDNTGHAPTLMEPEVLAAIDRLLAKVR</sequence>
<comment type="caution">
    <text evidence="2">The sequence shown here is derived from an EMBL/GenBank/DDBJ whole genome shotgun (WGS) entry which is preliminary data.</text>
</comment>
<reference evidence="2 3" key="1">
    <citation type="submission" date="2020-06" db="EMBL/GenBank/DDBJ databases">
        <title>Altererythrobacter sp. HHU K3-1.</title>
        <authorList>
            <person name="Zhang D."/>
            <person name="Xue H."/>
        </authorList>
    </citation>
    <scope>NUCLEOTIDE SEQUENCE [LARGE SCALE GENOMIC DNA]</scope>
    <source>
        <strain evidence="2 3">HHU K3-1</strain>
    </source>
</reference>
<keyword evidence="2" id="KW-0378">Hydrolase</keyword>
<dbReference type="Proteomes" id="UP000561438">
    <property type="component" value="Unassembled WGS sequence"/>
</dbReference>
<dbReference type="PANTHER" id="PTHR43798">
    <property type="entry name" value="MONOACYLGLYCEROL LIPASE"/>
    <property type="match status" value="1"/>
</dbReference>
<organism evidence="2 3">
    <name type="scientific">Qipengyuania atrilutea</name>
    <dbReference type="NCBI Taxonomy" id="2744473"/>
    <lineage>
        <taxon>Bacteria</taxon>
        <taxon>Pseudomonadati</taxon>
        <taxon>Pseudomonadota</taxon>
        <taxon>Alphaproteobacteria</taxon>
        <taxon>Sphingomonadales</taxon>
        <taxon>Erythrobacteraceae</taxon>
        <taxon>Qipengyuania</taxon>
    </lineage>
</organism>
<dbReference type="EMBL" id="JABWGV010000004">
    <property type="protein sequence ID" value="NVD45576.1"/>
    <property type="molecule type" value="Genomic_DNA"/>
</dbReference>
<evidence type="ECO:0000313" key="2">
    <source>
        <dbReference type="EMBL" id="NVD45576.1"/>
    </source>
</evidence>
<evidence type="ECO:0000313" key="3">
    <source>
        <dbReference type="Proteomes" id="UP000561438"/>
    </source>
</evidence>
<gene>
    <name evidence="2" type="ORF">HUV48_11215</name>
</gene>